<dbReference type="Pfam" id="PF18718">
    <property type="entry name" value="CxC5"/>
    <property type="match status" value="1"/>
</dbReference>
<dbReference type="InterPro" id="IPR041539">
    <property type="entry name" value="CxC5"/>
</dbReference>
<evidence type="ECO:0000259" key="1">
    <source>
        <dbReference type="Pfam" id="PF18718"/>
    </source>
</evidence>
<reference evidence="3 4" key="1">
    <citation type="submission" date="2025-04" db="UniProtKB">
        <authorList>
            <consortium name="RefSeq"/>
        </authorList>
    </citation>
    <scope>IDENTIFICATION</scope>
    <source>
        <tissue evidence="3 4">Whole sample</tissue>
    </source>
</reference>
<accession>A0A8B8C770</accession>
<evidence type="ECO:0000313" key="6">
    <source>
        <dbReference type="RefSeq" id="XP_022310687.1"/>
    </source>
</evidence>
<dbReference type="RefSeq" id="XP_022310686.1">
    <property type="nucleotide sequence ID" value="XM_022454978.1"/>
</dbReference>
<feature type="domain" description="CxC5 like cysteine cluster associated with KDZ" evidence="1">
    <location>
        <begin position="125"/>
        <end position="234"/>
    </location>
</feature>
<dbReference type="AlphaFoldDB" id="A0A8B8C770"/>
<dbReference type="Proteomes" id="UP000694844">
    <property type="component" value="Chromosome 9"/>
</dbReference>
<dbReference type="KEGG" id="cvn:111114483"/>
<dbReference type="RefSeq" id="XP_022310685.1">
    <property type="nucleotide sequence ID" value="XM_022454977.1"/>
</dbReference>
<evidence type="ECO:0000313" key="2">
    <source>
        <dbReference type="Proteomes" id="UP000694844"/>
    </source>
</evidence>
<keyword evidence="2" id="KW-1185">Reference proteome</keyword>
<evidence type="ECO:0000313" key="3">
    <source>
        <dbReference type="RefSeq" id="XP_022308506.1"/>
    </source>
</evidence>
<dbReference type="GeneID" id="111116011"/>
<protein>
    <submittedName>
        <fullName evidence="3">Uncharacterized protein LOC111114483</fullName>
    </submittedName>
    <submittedName>
        <fullName evidence="4 5">Uncharacterized protein LOC111116011</fullName>
    </submittedName>
</protein>
<name>A0A8B8C770_CRAVI</name>
<dbReference type="KEGG" id="cvn:111116011"/>
<dbReference type="OrthoDB" id="10011386at2759"/>
<evidence type="ECO:0000313" key="5">
    <source>
        <dbReference type="RefSeq" id="XP_022310686.1"/>
    </source>
</evidence>
<proteinExistence type="predicted"/>
<dbReference type="RefSeq" id="XP_022310687.1">
    <property type="nucleotide sequence ID" value="XM_022454979.1"/>
</dbReference>
<dbReference type="RefSeq" id="XP_022308506.1">
    <property type="nucleotide sequence ID" value="XM_022452798.1"/>
</dbReference>
<gene>
    <name evidence="4 5 6" type="primary">LOC111116011</name>
    <name evidence="3" type="synonym">LOC111114483</name>
</gene>
<evidence type="ECO:0000313" key="4">
    <source>
        <dbReference type="RefSeq" id="XP_022310685.1"/>
    </source>
</evidence>
<organism evidence="2 5">
    <name type="scientific">Crassostrea virginica</name>
    <name type="common">Eastern oyster</name>
    <dbReference type="NCBI Taxonomy" id="6565"/>
    <lineage>
        <taxon>Eukaryota</taxon>
        <taxon>Metazoa</taxon>
        <taxon>Spiralia</taxon>
        <taxon>Lophotrochozoa</taxon>
        <taxon>Mollusca</taxon>
        <taxon>Bivalvia</taxon>
        <taxon>Autobranchia</taxon>
        <taxon>Pteriomorphia</taxon>
        <taxon>Ostreida</taxon>
        <taxon>Ostreoidea</taxon>
        <taxon>Ostreidae</taxon>
        <taxon>Crassostrea</taxon>
    </lineage>
</organism>
<sequence>MESKKRKFWTPKPKKRNEVTQLKDRLSENVISNELSLDEVAMIIVAKHGLQTVLLLHAACDHVPSGFPNRTEYIQQILFDKGISKEDLSVYVNKHPTTSTFVVPSSTFSAQLHKASEHFKVPMHCFILPNLDSCSFCSGCLYGEKPGHITVFTLQGPLPGLKSVLKCRKCNARYNLDMYHEVSGPKLYYPDSGNLVSASNRVLFTRGLFEFMCESGNHAFVSAQAFAEIYNTVFGSVISALSSDAAYNIFPGNEQSDNSQCLLMTRKNTTEAFFNGEVESEIRERRLIEETHFDEEVTRETIMQRIDAWRREELYPHLPSECSPLCKEKGCENLRIVDGCWKLCFPHCMMAIPMEVNGYPLLNFPNVCTSEPAPNAVFCQEHLKILSKYKIPTEKKEFLEHIGCKGNPSTMEDVKKVDERVVAFMHDLLCKDECIRSTGKDAITLQGTKPLVERFNKNVLNSRDGASQSCNKDTGEKSRLRQRSRGHFVSVTGGGHILQFNPLFKSESPSQAFMLIVQMMYSELKSLSKPEQERRLEKYILCYDNICNVDALAAAKEKLPLPEPLDDLWTKAKKVIDRLHIKNHKDKRCHEIYSPDSLPESYNTMAGEQTFAWMSRFKKVVNSMTQTHHLFYLHRMCIRRNRYTSSCLQRNREPVLPGINKALHH</sequence>